<feature type="domain" description="O-methyltransferase C-terminal" evidence="4">
    <location>
        <begin position="161"/>
        <end position="231"/>
    </location>
</feature>
<dbReference type="SUPFAM" id="SSF53335">
    <property type="entry name" value="S-adenosyl-L-methionine-dependent methyltransferases"/>
    <property type="match status" value="1"/>
</dbReference>
<dbReference type="Gene3D" id="1.10.10.10">
    <property type="entry name" value="Winged helix-like DNA-binding domain superfamily/Winged helix DNA-binding domain"/>
    <property type="match status" value="1"/>
</dbReference>
<accession>A0AAD9UVE3</accession>
<keyword evidence="7" id="KW-1185">Reference proteome</keyword>
<dbReference type="Gene3D" id="3.40.50.150">
    <property type="entry name" value="Vaccinia Virus protein VP39"/>
    <property type="match status" value="2"/>
</dbReference>
<dbReference type="EMBL" id="JARQWQ010000101">
    <property type="protein sequence ID" value="KAK2551102.1"/>
    <property type="molecule type" value="Genomic_DNA"/>
</dbReference>
<reference evidence="6" key="1">
    <citation type="journal article" date="2023" name="G3 (Bethesda)">
        <title>Whole genome assembly and annotation of the endangered Caribbean coral Acropora cervicornis.</title>
        <authorList>
            <person name="Selwyn J.D."/>
            <person name="Vollmer S.V."/>
        </authorList>
    </citation>
    <scope>NUCLEOTIDE SEQUENCE</scope>
    <source>
        <strain evidence="6">K2</strain>
    </source>
</reference>
<dbReference type="InterPro" id="IPR001077">
    <property type="entry name" value="COMT_C"/>
</dbReference>
<name>A0AAD9UVE3_ACRCE</name>
<dbReference type="InterPro" id="IPR036388">
    <property type="entry name" value="WH-like_DNA-bd_sf"/>
</dbReference>
<evidence type="ECO:0000313" key="6">
    <source>
        <dbReference type="EMBL" id="KAK2551102.1"/>
    </source>
</evidence>
<dbReference type="PANTHER" id="PTHR11746">
    <property type="entry name" value="O-METHYLTRANSFERASE"/>
    <property type="match status" value="1"/>
</dbReference>
<keyword evidence="3" id="KW-0949">S-adenosyl-L-methionine</keyword>
<dbReference type="InterPro" id="IPR036390">
    <property type="entry name" value="WH_DNA-bd_sf"/>
</dbReference>
<dbReference type="Proteomes" id="UP001249851">
    <property type="component" value="Unassembled WGS sequence"/>
</dbReference>
<evidence type="ECO:0000256" key="3">
    <source>
        <dbReference type="ARBA" id="ARBA00022691"/>
    </source>
</evidence>
<evidence type="ECO:0000259" key="5">
    <source>
        <dbReference type="Pfam" id="PF08100"/>
    </source>
</evidence>
<reference evidence="6" key="2">
    <citation type="journal article" date="2023" name="Science">
        <title>Genomic signatures of disease resistance in endangered staghorn corals.</title>
        <authorList>
            <person name="Vollmer S.V."/>
            <person name="Selwyn J.D."/>
            <person name="Despard B.A."/>
            <person name="Roesel C.L."/>
        </authorList>
    </citation>
    <scope>NUCLEOTIDE SEQUENCE</scope>
    <source>
        <strain evidence="6">K2</strain>
    </source>
</reference>
<evidence type="ECO:0000313" key="7">
    <source>
        <dbReference type="Proteomes" id="UP001249851"/>
    </source>
</evidence>
<dbReference type="Pfam" id="PF00891">
    <property type="entry name" value="Methyltransf_2"/>
    <property type="match status" value="1"/>
</dbReference>
<comment type="caution">
    <text evidence="6">The sequence shown here is derived from an EMBL/GenBank/DDBJ whole genome shotgun (WGS) entry which is preliminary data.</text>
</comment>
<dbReference type="InterPro" id="IPR029063">
    <property type="entry name" value="SAM-dependent_MTases_sf"/>
</dbReference>
<evidence type="ECO:0000256" key="2">
    <source>
        <dbReference type="ARBA" id="ARBA00022679"/>
    </source>
</evidence>
<dbReference type="InterPro" id="IPR012967">
    <property type="entry name" value="COMT_dimerisation"/>
</dbReference>
<evidence type="ECO:0000259" key="4">
    <source>
        <dbReference type="Pfam" id="PF00891"/>
    </source>
</evidence>
<dbReference type="GO" id="GO:0046983">
    <property type="term" value="F:protein dimerization activity"/>
    <property type="evidence" value="ECO:0007669"/>
    <property type="project" value="InterPro"/>
</dbReference>
<dbReference type="PROSITE" id="PS51683">
    <property type="entry name" value="SAM_OMT_II"/>
    <property type="match status" value="1"/>
</dbReference>
<organism evidence="6 7">
    <name type="scientific">Acropora cervicornis</name>
    <name type="common">Staghorn coral</name>
    <dbReference type="NCBI Taxonomy" id="6130"/>
    <lineage>
        <taxon>Eukaryota</taxon>
        <taxon>Metazoa</taxon>
        <taxon>Cnidaria</taxon>
        <taxon>Anthozoa</taxon>
        <taxon>Hexacorallia</taxon>
        <taxon>Scleractinia</taxon>
        <taxon>Astrocoeniina</taxon>
        <taxon>Acroporidae</taxon>
        <taxon>Acropora</taxon>
    </lineage>
</organism>
<dbReference type="AlphaFoldDB" id="A0AAD9UVE3"/>
<protein>
    <submittedName>
        <fullName evidence="6">Bifunctional dTTP/UTP pyrophosphatase/methyltransferase protein</fullName>
    </submittedName>
</protein>
<gene>
    <name evidence="6" type="ORF">P5673_028027</name>
</gene>
<dbReference type="GO" id="GO:0032259">
    <property type="term" value="P:methylation"/>
    <property type="evidence" value="ECO:0007669"/>
    <property type="project" value="UniProtKB-KW"/>
</dbReference>
<keyword evidence="1" id="KW-0489">Methyltransferase</keyword>
<sequence>MSIAFRLGICCLYRPTAYRRVLILRQSRQLSYSRVSLTHERKEIAVPSPIPAKIQDLILGFRASRSVIAACDLGIFDVLHDSDEPQTAEEVAAKIIANSDATEQLMDLLVALELLEKSRNGELWLYSNTEMASQYLTKFSAHSILPFVTFTQTVAYPLLGNLETAVREGTDQWMNTFGVSSEELWDKIYRTDEAKLAFLAHMHNTSVYSSHAVTKAFDLSNFDSCCDLGGGGLLIAEMLLDDDKAGPVGAILRSLYMRTIGNGKLRSGKEFEELLEKHGFDHIEIKRLDPGAGTDVILCRKGWKEKSFN</sequence>
<dbReference type="FunFam" id="1.10.10.10:FF:000358">
    <property type="entry name" value="Acetylserotonin O-methyltransferase"/>
    <property type="match status" value="1"/>
</dbReference>
<feature type="domain" description="O-methyltransferase dimerisation" evidence="5">
    <location>
        <begin position="56"/>
        <end position="137"/>
    </location>
</feature>
<proteinExistence type="predicted"/>
<dbReference type="InterPro" id="IPR016461">
    <property type="entry name" value="COMT-like"/>
</dbReference>
<dbReference type="GO" id="GO:0008171">
    <property type="term" value="F:O-methyltransferase activity"/>
    <property type="evidence" value="ECO:0007669"/>
    <property type="project" value="InterPro"/>
</dbReference>
<keyword evidence="2" id="KW-0808">Transferase</keyword>
<evidence type="ECO:0000256" key="1">
    <source>
        <dbReference type="ARBA" id="ARBA00022603"/>
    </source>
</evidence>
<dbReference type="SUPFAM" id="SSF46785">
    <property type="entry name" value="Winged helix' DNA-binding domain"/>
    <property type="match status" value="1"/>
</dbReference>
<dbReference type="Pfam" id="PF08100">
    <property type="entry name" value="Dimerisation"/>
    <property type="match status" value="1"/>
</dbReference>